<feature type="region of interest" description="Disordered" evidence="1">
    <location>
        <begin position="26"/>
        <end position="55"/>
    </location>
</feature>
<feature type="region of interest" description="Disordered" evidence="1">
    <location>
        <begin position="88"/>
        <end position="107"/>
    </location>
</feature>
<sequence>MDKRAYPPQCPGRVCNMLQHPLTSLCHSINPESTEEGEQSPSQQTRPHKHHRSVPQWPELNCNTAPVFRSLCVALWVQHNVRLSKKQVVLSGGGAKNQITLPPDRYF</sequence>
<keyword evidence="3" id="KW-1185">Reference proteome</keyword>
<evidence type="ECO:0000313" key="2">
    <source>
        <dbReference type="EMBL" id="MED6244659.1"/>
    </source>
</evidence>
<accession>A0ABU7B547</accession>
<dbReference type="Proteomes" id="UP001345963">
    <property type="component" value="Unassembled WGS sequence"/>
</dbReference>
<reference evidence="2 3" key="1">
    <citation type="submission" date="2021-07" db="EMBL/GenBank/DDBJ databases">
        <authorList>
            <person name="Palmer J.M."/>
        </authorList>
    </citation>
    <scope>NUCLEOTIDE SEQUENCE [LARGE SCALE GENOMIC DNA]</scope>
    <source>
        <strain evidence="2 3">AT_MEX2019</strain>
        <tissue evidence="2">Muscle</tissue>
    </source>
</reference>
<protein>
    <submittedName>
        <fullName evidence="2">Uncharacterized protein</fullName>
    </submittedName>
</protein>
<comment type="caution">
    <text evidence="2">The sequence shown here is derived from an EMBL/GenBank/DDBJ whole genome shotgun (WGS) entry which is preliminary data.</text>
</comment>
<gene>
    <name evidence="2" type="ORF">ATANTOWER_020149</name>
</gene>
<evidence type="ECO:0000313" key="3">
    <source>
        <dbReference type="Proteomes" id="UP001345963"/>
    </source>
</evidence>
<name>A0ABU7B547_9TELE</name>
<dbReference type="EMBL" id="JAHUTI010039764">
    <property type="protein sequence ID" value="MED6244659.1"/>
    <property type="molecule type" value="Genomic_DNA"/>
</dbReference>
<proteinExistence type="predicted"/>
<evidence type="ECO:0000256" key="1">
    <source>
        <dbReference type="SAM" id="MobiDB-lite"/>
    </source>
</evidence>
<organism evidence="2 3">
    <name type="scientific">Ataeniobius toweri</name>
    <dbReference type="NCBI Taxonomy" id="208326"/>
    <lineage>
        <taxon>Eukaryota</taxon>
        <taxon>Metazoa</taxon>
        <taxon>Chordata</taxon>
        <taxon>Craniata</taxon>
        <taxon>Vertebrata</taxon>
        <taxon>Euteleostomi</taxon>
        <taxon>Actinopterygii</taxon>
        <taxon>Neopterygii</taxon>
        <taxon>Teleostei</taxon>
        <taxon>Neoteleostei</taxon>
        <taxon>Acanthomorphata</taxon>
        <taxon>Ovalentaria</taxon>
        <taxon>Atherinomorphae</taxon>
        <taxon>Cyprinodontiformes</taxon>
        <taxon>Goodeidae</taxon>
        <taxon>Ataeniobius</taxon>
    </lineage>
</organism>